<name>A0AAN8A3R1_9PEZI</name>
<accession>A0AAN8A3R1</accession>
<evidence type="ECO:0000256" key="1">
    <source>
        <dbReference type="SAM" id="MobiDB-lite"/>
    </source>
</evidence>
<dbReference type="InterPro" id="IPR056009">
    <property type="entry name" value="DUF7587"/>
</dbReference>
<sequence length="411" mass="47121">MDPAQREAINATLSCPRFLFRASSNESRAGAAGNMAFLIDPLAKTNEAYCSRFTDLEWEDADLQLETHFGYQYKHPSPFSSWSTSLLWVLVHAVRKAVVYHETNVLIYVLDTEALVGQERVFSARRLVEMLAVSNSAYKRDGWLKHVYKYSVGEYLVHGKLYETDGFKSVSLDTLVKAGLFESVPTLDLQARLDGLARQAALDAPDFSPESIERDKQRRQNTRKWSGLHQRIHQLRFAFFHVDEEFRETRKKLTKPNKKGYRKIRKRDHRKPEPNNAIQCQSQNQNLPFGKTKIRGKEFWPLPQQYLEGSIRLGQCFGRNLACTMTLAFVSLRRRDLTSVALQDVLSSLDGLPLKPTSQFDNDPSIHDHIEERMQFLHLLHRMRTRREDGEDVSSSPKDAAGGKEVVVPLA</sequence>
<feature type="domain" description="DUF7587" evidence="2">
    <location>
        <begin position="16"/>
        <end position="161"/>
    </location>
</feature>
<dbReference type="EMBL" id="JAVRQU010000005">
    <property type="protein sequence ID" value="KAK5702560.1"/>
    <property type="molecule type" value="Genomic_DNA"/>
</dbReference>
<gene>
    <name evidence="3" type="ORF">LTR97_003505</name>
</gene>
<evidence type="ECO:0000259" key="2">
    <source>
        <dbReference type="Pfam" id="PF24494"/>
    </source>
</evidence>
<feature type="region of interest" description="Disordered" evidence="1">
    <location>
        <begin position="251"/>
        <end position="277"/>
    </location>
</feature>
<feature type="region of interest" description="Disordered" evidence="1">
    <location>
        <begin position="387"/>
        <end position="411"/>
    </location>
</feature>
<evidence type="ECO:0000313" key="3">
    <source>
        <dbReference type="EMBL" id="KAK5702560.1"/>
    </source>
</evidence>
<comment type="caution">
    <text evidence="3">The sequence shown here is derived from an EMBL/GenBank/DDBJ whole genome shotgun (WGS) entry which is preliminary data.</text>
</comment>
<dbReference type="AlphaFoldDB" id="A0AAN8A3R1"/>
<feature type="compositionally biased region" description="Basic residues" evidence="1">
    <location>
        <begin position="251"/>
        <end position="269"/>
    </location>
</feature>
<evidence type="ECO:0000313" key="4">
    <source>
        <dbReference type="Proteomes" id="UP001310594"/>
    </source>
</evidence>
<dbReference type="Proteomes" id="UP001310594">
    <property type="component" value="Unassembled WGS sequence"/>
</dbReference>
<reference evidence="3" key="1">
    <citation type="submission" date="2023-08" db="EMBL/GenBank/DDBJ databases">
        <title>Black Yeasts Isolated from many extreme environments.</title>
        <authorList>
            <person name="Coleine C."/>
            <person name="Stajich J.E."/>
            <person name="Selbmann L."/>
        </authorList>
    </citation>
    <scope>NUCLEOTIDE SEQUENCE</scope>
    <source>
        <strain evidence="3">CCFEE 5810</strain>
    </source>
</reference>
<organism evidence="3 4">
    <name type="scientific">Elasticomyces elasticus</name>
    <dbReference type="NCBI Taxonomy" id="574655"/>
    <lineage>
        <taxon>Eukaryota</taxon>
        <taxon>Fungi</taxon>
        <taxon>Dikarya</taxon>
        <taxon>Ascomycota</taxon>
        <taxon>Pezizomycotina</taxon>
        <taxon>Dothideomycetes</taxon>
        <taxon>Dothideomycetidae</taxon>
        <taxon>Mycosphaerellales</taxon>
        <taxon>Teratosphaeriaceae</taxon>
        <taxon>Elasticomyces</taxon>
    </lineage>
</organism>
<proteinExistence type="predicted"/>
<dbReference type="Pfam" id="PF24494">
    <property type="entry name" value="DUF7587"/>
    <property type="match status" value="1"/>
</dbReference>
<protein>
    <recommendedName>
        <fullName evidence="2">DUF7587 domain-containing protein</fullName>
    </recommendedName>
</protein>